<dbReference type="InterPro" id="IPR000276">
    <property type="entry name" value="GPCR_Rhodpsn"/>
</dbReference>
<dbReference type="GO" id="GO:0016020">
    <property type="term" value="C:membrane"/>
    <property type="evidence" value="ECO:0007669"/>
    <property type="project" value="UniProtKB-SubCell"/>
</dbReference>
<keyword evidence="12" id="KW-1185">Reference proteome</keyword>
<dbReference type="Pfam" id="PF00001">
    <property type="entry name" value="7tm_1"/>
    <property type="match status" value="1"/>
</dbReference>
<evidence type="ECO:0000256" key="5">
    <source>
        <dbReference type="ARBA" id="ARBA00023136"/>
    </source>
</evidence>
<dbReference type="EMBL" id="JBJQND010000013">
    <property type="protein sequence ID" value="KAL3858544.1"/>
    <property type="molecule type" value="Genomic_DNA"/>
</dbReference>
<keyword evidence="3 9" id="KW-1133">Transmembrane helix</keyword>
<dbReference type="PRINTS" id="PR00237">
    <property type="entry name" value="GPCRRHODOPSN"/>
</dbReference>
<gene>
    <name evidence="11" type="ORF">ACJMK2_013129</name>
</gene>
<comment type="caution">
    <text evidence="11">The sequence shown here is derived from an EMBL/GenBank/DDBJ whole genome shotgun (WGS) entry which is preliminary data.</text>
</comment>
<organism evidence="11 12">
    <name type="scientific">Sinanodonta woodiana</name>
    <name type="common">Chinese pond mussel</name>
    <name type="synonym">Anodonta woodiana</name>
    <dbReference type="NCBI Taxonomy" id="1069815"/>
    <lineage>
        <taxon>Eukaryota</taxon>
        <taxon>Metazoa</taxon>
        <taxon>Spiralia</taxon>
        <taxon>Lophotrochozoa</taxon>
        <taxon>Mollusca</taxon>
        <taxon>Bivalvia</taxon>
        <taxon>Autobranchia</taxon>
        <taxon>Heteroconchia</taxon>
        <taxon>Palaeoheterodonta</taxon>
        <taxon>Unionida</taxon>
        <taxon>Unionoidea</taxon>
        <taxon>Unionidae</taxon>
        <taxon>Unioninae</taxon>
        <taxon>Sinanodonta</taxon>
    </lineage>
</organism>
<evidence type="ECO:0000256" key="3">
    <source>
        <dbReference type="ARBA" id="ARBA00022989"/>
    </source>
</evidence>
<name>A0ABD3VAD7_SINWO</name>
<dbReference type="PANTHER" id="PTHR24238">
    <property type="entry name" value="G-PROTEIN COUPLED RECEPTOR"/>
    <property type="match status" value="1"/>
</dbReference>
<dbReference type="GO" id="GO:0004930">
    <property type="term" value="F:G protein-coupled receptor activity"/>
    <property type="evidence" value="ECO:0007669"/>
    <property type="project" value="UniProtKB-KW"/>
</dbReference>
<evidence type="ECO:0000313" key="12">
    <source>
        <dbReference type="Proteomes" id="UP001634394"/>
    </source>
</evidence>
<keyword evidence="7 8" id="KW-0807">Transducer</keyword>
<evidence type="ECO:0000259" key="10">
    <source>
        <dbReference type="PROSITE" id="PS50262"/>
    </source>
</evidence>
<dbReference type="SUPFAM" id="SSF81321">
    <property type="entry name" value="Family A G protein-coupled receptor-like"/>
    <property type="match status" value="1"/>
</dbReference>
<dbReference type="PROSITE" id="PS50262">
    <property type="entry name" value="G_PROTEIN_RECEP_F1_2"/>
    <property type="match status" value="1"/>
</dbReference>
<accession>A0ABD3VAD7</accession>
<dbReference type="AlphaFoldDB" id="A0ABD3VAD7"/>
<feature type="transmembrane region" description="Helical" evidence="9">
    <location>
        <begin position="95"/>
        <end position="116"/>
    </location>
</feature>
<evidence type="ECO:0000256" key="8">
    <source>
        <dbReference type="RuleBase" id="RU000688"/>
    </source>
</evidence>
<evidence type="ECO:0000313" key="11">
    <source>
        <dbReference type="EMBL" id="KAL3858544.1"/>
    </source>
</evidence>
<feature type="transmembrane region" description="Helical" evidence="9">
    <location>
        <begin position="59"/>
        <end position="83"/>
    </location>
</feature>
<evidence type="ECO:0000256" key="6">
    <source>
        <dbReference type="ARBA" id="ARBA00023170"/>
    </source>
</evidence>
<evidence type="ECO:0000256" key="4">
    <source>
        <dbReference type="ARBA" id="ARBA00023040"/>
    </source>
</evidence>
<proteinExistence type="inferred from homology"/>
<keyword evidence="4 8" id="KW-0297">G-protein coupled receptor</keyword>
<evidence type="ECO:0000256" key="9">
    <source>
        <dbReference type="SAM" id="Phobius"/>
    </source>
</evidence>
<comment type="subcellular location">
    <subcellularLocation>
        <location evidence="1">Membrane</location>
        <topology evidence="1">Multi-pass membrane protein</topology>
    </subcellularLocation>
</comment>
<dbReference type="Proteomes" id="UP001634394">
    <property type="component" value="Unassembled WGS sequence"/>
</dbReference>
<evidence type="ECO:0000256" key="1">
    <source>
        <dbReference type="ARBA" id="ARBA00004141"/>
    </source>
</evidence>
<dbReference type="PANTHER" id="PTHR24238:SF47">
    <property type="entry name" value="ECDYSTEROIDS_DOPAMINE RECEPTOR-RELATED"/>
    <property type="match status" value="1"/>
</dbReference>
<feature type="transmembrane region" description="Helical" evidence="9">
    <location>
        <begin position="360"/>
        <end position="379"/>
    </location>
</feature>
<feature type="transmembrane region" description="Helical" evidence="9">
    <location>
        <begin position="187"/>
        <end position="211"/>
    </location>
</feature>
<evidence type="ECO:0000256" key="7">
    <source>
        <dbReference type="ARBA" id="ARBA00023224"/>
    </source>
</evidence>
<keyword evidence="2 8" id="KW-0812">Transmembrane</keyword>
<evidence type="ECO:0000256" key="2">
    <source>
        <dbReference type="ARBA" id="ARBA00022692"/>
    </source>
</evidence>
<dbReference type="InterPro" id="IPR017452">
    <property type="entry name" value="GPCR_Rhodpsn_7TM"/>
</dbReference>
<sequence>MDVNMSAVELERLENEQVIQNVGGIILVSFLMCVGFGGNSVAIFVYLRRFKPSTYRTFIVSLAIVDLLTCCVAMPFSLVILIYPITFHDNLGCKLFRFVSYVMNIGSSIILLTIAAERYRKICVPLGRQMSNRMSKFICVLDIMLGVLLSWPVAVMYGSKTFKTNNGRIVGTECSVNNYYADTKYPAYFNIFLIFIFVAALLILSIVYILIGKEIFLTKKRTSKTNQTLVLKSDPLSRSQTDEVSCSQPYQKDDKSRRGLVENISDYKSENLEISLGENGQGTNSTESKSKCCELNEENKTTKDCTKKQKRNLVITRVLFIITVVFVCSYVPHLALLTAAFLNKNLLSNLSFAGTVTYQIFRWTFFINNVANPIIYGFYDSKFVREVRILRRSFLAHILKYNLRRNGNAS</sequence>
<reference evidence="11 12" key="1">
    <citation type="submission" date="2024-11" db="EMBL/GenBank/DDBJ databases">
        <title>Chromosome-level genome assembly of the freshwater bivalve Anodonta woodiana.</title>
        <authorList>
            <person name="Chen X."/>
        </authorList>
    </citation>
    <scope>NUCLEOTIDE SEQUENCE [LARGE SCALE GENOMIC DNA]</scope>
    <source>
        <strain evidence="11">MN2024</strain>
        <tissue evidence="11">Gills</tissue>
    </source>
</reference>
<feature type="transmembrane region" description="Helical" evidence="9">
    <location>
        <begin position="22"/>
        <end position="47"/>
    </location>
</feature>
<feature type="domain" description="G-protein coupled receptors family 1 profile" evidence="10">
    <location>
        <begin position="38"/>
        <end position="376"/>
    </location>
</feature>
<feature type="transmembrane region" description="Helical" evidence="9">
    <location>
        <begin position="318"/>
        <end position="340"/>
    </location>
</feature>
<dbReference type="Gene3D" id="1.20.1070.10">
    <property type="entry name" value="Rhodopsin 7-helix transmembrane proteins"/>
    <property type="match status" value="1"/>
</dbReference>
<keyword evidence="5 9" id="KW-0472">Membrane</keyword>
<dbReference type="PROSITE" id="PS00237">
    <property type="entry name" value="G_PROTEIN_RECEP_F1_1"/>
    <property type="match status" value="1"/>
</dbReference>
<comment type="similarity">
    <text evidence="8">Belongs to the G-protein coupled receptor 1 family.</text>
</comment>
<dbReference type="CDD" id="cd00637">
    <property type="entry name" value="7tm_classA_rhodopsin-like"/>
    <property type="match status" value="1"/>
</dbReference>
<protein>
    <recommendedName>
        <fullName evidence="10">G-protein coupled receptors family 1 profile domain-containing protein</fullName>
    </recommendedName>
</protein>
<keyword evidence="6 8" id="KW-0675">Receptor</keyword>
<feature type="transmembrane region" description="Helical" evidence="9">
    <location>
        <begin position="137"/>
        <end position="157"/>
    </location>
</feature>